<proteinExistence type="predicted"/>
<accession>A0AAD8E4A8</accession>
<feature type="transmembrane region" description="Helical" evidence="1">
    <location>
        <begin position="71"/>
        <end position="93"/>
    </location>
</feature>
<comment type="caution">
    <text evidence="2">The sequence shown here is derived from an EMBL/GenBank/DDBJ whole genome shotgun (WGS) entry which is preliminary data.</text>
</comment>
<organism evidence="2 3">
    <name type="scientific">Diploptera punctata</name>
    <name type="common">Pacific beetle cockroach</name>
    <dbReference type="NCBI Taxonomy" id="6984"/>
    <lineage>
        <taxon>Eukaryota</taxon>
        <taxon>Metazoa</taxon>
        <taxon>Ecdysozoa</taxon>
        <taxon>Arthropoda</taxon>
        <taxon>Hexapoda</taxon>
        <taxon>Insecta</taxon>
        <taxon>Pterygota</taxon>
        <taxon>Neoptera</taxon>
        <taxon>Polyneoptera</taxon>
        <taxon>Dictyoptera</taxon>
        <taxon>Blattodea</taxon>
        <taxon>Blaberoidea</taxon>
        <taxon>Blaberidae</taxon>
        <taxon>Diplopterinae</taxon>
        <taxon>Diploptera</taxon>
    </lineage>
</organism>
<feature type="non-terminal residue" evidence="2">
    <location>
        <position position="1"/>
    </location>
</feature>
<gene>
    <name evidence="2" type="ORF">L9F63_007067</name>
</gene>
<keyword evidence="1" id="KW-0812">Transmembrane</keyword>
<dbReference type="EMBL" id="JASPKZ010009809">
    <property type="protein sequence ID" value="KAJ9576102.1"/>
    <property type="molecule type" value="Genomic_DNA"/>
</dbReference>
<evidence type="ECO:0000256" key="1">
    <source>
        <dbReference type="SAM" id="Phobius"/>
    </source>
</evidence>
<dbReference type="Proteomes" id="UP001233999">
    <property type="component" value="Unassembled WGS sequence"/>
</dbReference>
<keyword evidence="1" id="KW-0472">Membrane</keyword>
<feature type="transmembrane region" description="Helical" evidence="1">
    <location>
        <begin position="45"/>
        <end position="65"/>
    </location>
</feature>
<evidence type="ECO:0000313" key="3">
    <source>
        <dbReference type="Proteomes" id="UP001233999"/>
    </source>
</evidence>
<keyword evidence="1" id="KW-1133">Transmembrane helix</keyword>
<reference evidence="2" key="2">
    <citation type="submission" date="2023-05" db="EMBL/GenBank/DDBJ databases">
        <authorList>
            <person name="Fouks B."/>
        </authorList>
    </citation>
    <scope>NUCLEOTIDE SEQUENCE</scope>
    <source>
        <strain evidence="2">Stay&amp;Tobe</strain>
        <tissue evidence="2">Testes</tissue>
    </source>
</reference>
<reference evidence="2" key="1">
    <citation type="journal article" date="2023" name="IScience">
        <title>Live-bearing cockroach genome reveals convergent evolutionary mechanisms linked to viviparity in insects and beyond.</title>
        <authorList>
            <person name="Fouks B."/>
            <person name="Harrison M.C."/>
            <person name="Mikhailova A.A."/>
            <person name="Marchal E."/>
            <person name="English S."/>
            <person name="Carruthers M."/>
            <person name="Jennings E.C."/>
            <person name="Chiamaka E.L."/>
            <person name="Frigard R.A."/>
            <person name="Pippel M."/>
            <person name="Attardo G.M."/>
            <person name="Benoit J.B."/>
            <person name="Bornberg-Bauer E."/>
            <person name="Tobe S.S."/>
        </authorList>
    </citation>
    <scope>NUCLEOTIDE SEQUENCE</scope>
    <source>
        <strain evidence="2">Stay&amp;Tobe</strain>
    </source>
</reference>
<dbReference type="AlphaFoldDB" id="A0AAD8E4A8"/>
<feature type="non-terminal residue" evidence="2">
    <location>
        <position position="95"/>
    </location>
</feature>
<protein>
    <submittedName>
        <fullName evidence="2">Uncharacterized protein</fullName>
    </submittedName>
</protein>
<feature type="transmembrane region" description="Helical" evidence="1">
    <location>
        <begin position="16"/>
        <end position="38"/>
    </location>
</feature>
<sequence>CTFFWQKDLVSWCHWYIYYVIYMCEFIFFFPVYVVRFYCLDDVRFVYTITYSHPVVAFSNFFVRILEATFIFGYLTDILNYYTIFVDTLYCVIML</sequence>
<keyword evidence="3" id="KW-1185">Reference proteome</keyword>
<evidence type="ECO:0000313" key="2">
    <source>
        <dbReference type="EMBL" id="KAJ9576102.1"/>
    </source>
</evidence>
<name>A0AAD8E4A8_DIPPU</name>